<dbReference type="CDD" id="cd00038">
    <property type="entry name" value="CAP_ED"/>
    <property type="match status" value="1"/>
</dbReference>
<keyword evidence="3" id="KW-0813">Transport</keyword>
<dbReference type="PRINTS" id="PR01465">
    <property type="entry name" value="ELKCHANNEL"/>
</dbReference>
<evidence type="ECO:0000256" key="11">
    <source>
        <dbReference type="ARBA" id="ARBA00023136"/>
    </source>
</evidence>
<evidence type="ECO:0000256" key="22">
    <source>
        <dbReference type="SAM" id="MobiDB-lite"/>
    </source>
</evidence>
<evidence type="ECO:0000259" key="26">
    <source>
        <dbReference type="PROSITE" id="PS50113"/>
    </source>
</evidence>
<keyword evidence="4" id="KW-0633">Potassium transport</keyword>
<dbReference type="GO" id="GO:0034702">
    <property type="term" value="C:monoatomic ion channel complex"/>
    <property type="evidence" value="ECO:0007669"/>
    <property type="project" value="UniProtKB-KW"/>
</dbReference>
<dbReference type="GO" id="GO:0005886">
    <property type="term" value="C:plasma membrane"/>
    <property type="evidence" value="ECO:0007669"/>
    <property type="project" value="TreeGrafter"/>
</dbReference>
<dbReference type="InterPro" id="IPR005821">
    <property type="entry name" value="Ion_trans_dom"/>
</dbReference>
<evidence type="ECO:0000256" key="19">
    <source>
        <dbReference type="ARBA" id="ARBA00076367"/>
    </source>
</evidence>
<dbReference type="Proteomes" id="UP000694395">
    <property type="component" value="Chromosome 22"/>
</dbReference>
<evidence type="ECO:0000256" key="16">
    <source>
        <dbReference type="ARBA" id="ARBA00061598"/>
    </source>
</evidence>
<protein>
    <recommendedName>
        <fullName evidence="17">Voltage-gated delayed rectifier potassium channel KCNH4</fullName>
    </recommendedName>
    <alternativeName>
        <fullName evidence="21">Brain-specific eag-like channel 2</fullName>
    </alternativeName>
    <alternativeName>
        <fullName evidence="19">Ether-a-go-go-like potassium channel 1</fullName>
    </alternativeName>
    <alternativeName>
        <fullName evidence="18">Potassium voltage-gated channel subfamily H member 4</fullName>
    </alternativeName>
    <alternativeName>
        <fullName evidence="20">Voltage-gated potassium channel subunit Kv12.3</fullName>
    </alternativeName>
</protein>
<feature type="domain" description="PAS" evidence="25">
    <location>
        <begin position="42"/>
        <end position="90"/>
    </location>
</feature>
<dbReference type="SMART" id="SM00086">
    <property type="entry name" value="PAC"/>
    <property type="match status" value="1"/>
</dbReference>
<comment type="similarity">
    <text evidence="16">Belongs to the potassium channel family. H (Eag) (TC 1.A.1.20) subfamily. Kv12.3/KCNH4 sub-subfamily.</text>
</comment>
<proteinExistence type="inferred from homology"/>
<comment type="catalytic activity">
    <reaction evidence="14">
        <text>K(+)(in) = K(+)(out)</text>
        <dbReference type="Rhea" id="RHEA:29463"/>
        <dbReference type="ChEBI" id="CHEBI:29103"/>
    </reaction>
</comment>
<evidence type="ECO:0000256" key="21">
    <source>
        <dbReference type="ARBA" id="ARBA00083198"/>
    </source>
</evidence>
<dbReference type="NCBIfam" id="TIGR00229">
    <property type="entry name" value="sensory_box"/>
    <property type="match status" value="1"/>
</dbReference>
<feature type="region of interest" description="Disordered" evidence="22">
    <location>
        <begin position="135"/>
        <end position="158"/>
    </location>
</feature>
<evidence type="ECO:0000313" key="27">
    <source>
        <dbReference type="Ensembl" id="ENSOMYP00000120922.1"/>
    </source>
</evidence>
<dbReference type="PROSITE" id="PS50113">
    <property type="entry name" value="PAC"/>
    <property type="match status" value="1"/>
</dbReference>
<dbReference type="Ensembl" id="ENSOMYT00000116161.1">
    <property type="protein sequence ID" value="ENSOMYP00000120922.1"/>
    <property type="gene ID" value="ENSOMYG00000064355.1"/>
</dbReference>
<evidence type="ECO:0000256" key="17">
    <source>
        <dbReference type="ARBA" id="ARBA00074373"/>
    </source>
</evidence>
<dbReference type="AlphaFoldDB" id="A0A8K9V8L7"/>
<dbReference type="GeneTree" id="ENSGT00940000165242"/>
<feature type="region of interest" description="Disordered" evidence="22">
    <location>
        <begin position="698"/>
        <end position="739"/>
    </location>
</feature>
<dbReference type="SUPFAM" id="SSF51206">
    <property type="entry name" value="cAMP-binding domain-like"/>
    <property type="match status" value="1"/>
</dbReference>
<keyword evidence="11 23" id="KW-0472">Membrane</keyword>
<reference evidence="27" key="1">
    <citation type="submission" date="2020-07" db="EMBL/GenBank/DDBJ databases">
        <title>A long reads based de novo assembly of the rainbow trout Arlee double haploid line genome.</title>
        <authorList>
            <person name="Gao G."/>
            <person name="Palti Y."/>
        </authorList>
    </citation>
    <scope>NUCLEOTIDE SEQUENCE [LARGE SCALE GENOMIC DNA]</scope>
</reference>
<dbReference type="SMART" id="SM00100">
    <property type="entry name" value="cNMP"/>
    <property type="match status" value="1"/>
</dbReference>
<dbReference type="InterPro" id="IPR003938">
    <property type="entry name" value="K_chnl_volt-dep_EAG/ELK/ERG"/>
</dbReference>
<evidence type="ECO:0000256" key="23">
    <source>
        <dbReference type="SAM" id="Phobius"/>
    </source>
</evidence>
<evidence type="ECO:0000256" key="10">
    <source>
        <dbReference type="ARBA" id="ARBA00023065"/>
    </source>
</evidence>
<dbReference type="InterPro" id="IPR035965">
    <property type="entry name" value="PAS-like_dom_sf"/>
</dbReference>
<evidence type="ECO:0000256" key="14">
    <source>
        <dbReference type="ARBA" id="ARBA00034430"/>
    </source>
</evidence>
<evidence type="ECO:0000259" key="25">
    <source>
        <dbReference type="PROSITE" id="PS50112"/>
    </source>
</evidence>
<evidence type="ECO:0000256" key="18">
    <source>
        <dbReference type="ARBA" id="ARBA00075970"/>
    </source>
</evidence>
<dbReference type="Gene3D" id="3.30.450.20">
    <property type="entry name" value="PAS domain"/>
    <property type="match status" value="1"/>
</dbReference>
<comment type="subunit">
    <text evidence="2">The potassium channel is probably composed of a homo- or heterotetrameric complex of pore-forming alpha subunits that can associate with modulating beta subunits.</text>
</comment>
<keyword evidence="7" id="KW-0851">Voltage-gated channel</keyword>
<dbReference type="Gene3D" id="1.10.1200.260">
    <property type="match status" value="1"/>
</dbReference>
<evidence type="ECO:0000256" key="13">
    <source>
        <dbReference type="ARBA" id="ARBA00023303"/>
    </source>
</evidence>
<dbReference type="PROSITE" id="PS50112">
    <property type="entry name" value="PAS"/>
    <property type="match status" value="1"/>
</dbReference>
<dbReference type="GO" id="GO:0042391">
    <property type="term" value="P:regulation of membrane potential"/>
    <property type="evidence" value="ECO:0007669"/>
    <property type="project" value="TreeGrafter"/>
</dbReference>
<name>A0A8K9V8L7_ONCMY</name>
<dbReference type="PANTHER" id="PTHR10217">
    <property type="entry name" value="VOLTAGE AND LIGAND GATED POTASSIUM CHANNEL"/>
    <property type="match status" value="1"/>
</dbReference>
<dbReference type="Pfam" id="PF00520">
    <property type="entry name" value="Ion_trans"/>
    <property type="match status" value="1"/>
</dbReference>
<evidence type="ECO:0000256" key="3">
    <source>
        <dbReference type="ARBA" id="ARBA00022448"/>
    </source>
</evidence>
<evidence type="ECO:0000313" key="28">
    <source>
        <dbReference type="Proteomes" id="UP000694395"/>
    </source>
</evidence>
<organism evidence="27 28">
    <name type="scientific">Oncorhynchus mykiss</name>
    <name type="common">Rainbow trout</name>
    <name type="synonym">Salmo gairdneri</name>
    <dbReference type="NCBI Taxonomy" id="8022"/>
    <lineage>
        <taxon>Eukaryota</taxon>
        <taxon>Metazoa</taxon>
        <taxon>Chordata</taxon>
        <taxon>Craniata</taxon>
        <taxon>Vertebrata</taxon>
        <taxon>Euteleostomi</taxon>
        <taxon>Actinopterygii</taxon>
        <taxon>Neopterygii</taxon>
        <taxon>Teleostei</taxon>
        <taxon>Protacanthopterygii</taxon>
        <taxon>Salmoniformes</taxon>
        <taxon>Salmonidae</taxon>
        <taxon>Salmoninae</taxon>
        <taxon>Oncorhynchus</taxon>
    </lineage>
</organism>
<feature type="transmembrane region" description="Helical" evidence="23">
    <location>
        <begin position="471"/>
        <end position="495"/>
    </location>
</feature>
<dbReference type="InterPro" id="IPR003950">
    <property type="entry name" value="K_chnl_volt-dep_ELK"/>
</dbReference>
<evidence type="ECO:0000256" key="8">
    <source>
        <dbReference type="ARBA" id="ARBA00022958"/>
    </source>
</evidence>
<dbReference type="GO" id="GO:0005249">
    <property type="term" value="F:voltage-gated potassium channel activity"/>
    <property type="evidence" value="ECO:0007669"/>
    <property type="project" value="InterPro"/>
</dbReference>
<keyword evidence="9 23" id="KW-1133">Transmembrane helix</keyword>
<keyword evidence="8" id="KW-0630">Potassium</keyword>
<feature type="transmembrane region" description="Helical" evidence="23">
    <location>
        <begin position="359"/>
        <end position="385"/>
    </location>
</feature>
<dbReference type="PROSITE" id="PS50042">
    <property type="entry name" value="CNMP_BINDING_3"/>
    <property type="match status" value="1"/>
</dbReference>
<dbReference type="InterPro" id="IPR014710">
    <property type="entry name" value="RmlC-like_jellyroll"/>
</dbReference>
<dbReference type="FunFam" id="3.30.450.20:FF:000001">
    <property type="entry name" value="Potassium voltage-gated channel subfamily H member 7"/>
    <property type="match status" value="1"/>
</dbReference>
<evidence type="ECO:0000256" key="2">
    <source>
        <dbReference type="ARBA" id="ARBA00011552"/>
    </source>
</evidence>
<dbReference type="CDD" id="cd00130">
    <property type="entry name" value="PAS"/>
    <property type="match status" value="1"/>
</dbReference>
<evidence type="ECO:0000256" key="12">
    <source>
        <dbReference type="ARBA" id="ARBA00023180"/>
    </source>
</evidence>
<dbReference type="InterPro" id="IPR001610">
    <property type="entry name" value="PAC"/>
</dbReference>
<evidence type="ECO:0000256" key="7">
    <source>
        <dbReference type="ARBA" id="ARBA00022882"/>
    </source>
</evidence>
<keyword evidence="10" id="KW-0406">Ion transport</keyword>
<dbReference type="PANTHER" id="PTHR10217:SF641">
    <property type="entry name" value="POTASSIUM VOLTAGE-GATED CHANNEL SUBFAMILY H MEMBER 3 ISOFORM X1"/>
    <property type="match status" value="1"/>
</dbReference>
<dbReference type="FunFam" id="1.10.1200.260:FF:000002">
    <property type="entry name" value="Potassium voltage-gated channel subfamily H member 8"/>
    <property type="match status" value="1"/>
</dbReference>
<dbReference type="InterPro" id="IPR000595">
    <property type="entry name" value="cNMP-bd_dom"/>
</dbReference>
<feature type="domain" description="PAC" evidence="26">
    <location>
        <begin position="93"/>
        <end position="145"/>
    </location>
</feature>
<reference evidence="27" key="2">
    <citation type="submission" date="2025-08" db="UniProtKB">
        <authorList>
            <consortium name="Ensembl"/>
        </authorList>
    </citation>
    <scope>IDENTIFICATION</scope>
</reference>
<evidence type="ECO:0000256" key="20">
    <source>
        <dbReference type="ARBA" id="ARBA00082973"/>
    </source>
</evidence>
<dbReference type="Gene3D" id="2.60.120.10">
    <property type="entry name" value="Jelly Rolls"/>
    <property type="match status" value="1"/>
</dbReference>
<comment type="function">
    <text evidence="15">Pore-forming (alpha) subunit of a voltage-gated delayed rectifier. Activates at more negative voltages, exhibits fast prepulse-independent activation kinetics and deactivates much more slowly, but shows no inactivation.</text>
</comment>
<evidence type="ECO:0000256" key="9">
    <source>
        <dbReference type="ARBA" id="ARBA00022989"/>
    </source>
</evidence>
<comment type="subcellular location">
    <subcellularLocation>
        <location evidence="1">Membrane</location>
        <topology evidence="1">Multi-pass membrane protein</topology>
    </subcellularLocation>
</comment>
<dbReference type="SUPFAM" id="SSF81324">
    <property type="entry name" value="Voltage-gated potassium channels"/>
    <property type="match status" value="1"/>
</dbReference>
<evidence type="ECO:0000256" key="1">
    <source>
        <dbReference type="ARBA" id="ARBA00004141"/>
    </source>
</evidence>
<dbReference type="Gene3D" id="1.10.287.70">
    <property type="match status" value="1"/>
</dbReference>
<feature type="transmembrane region" description="Helical" evidence="23">
    <location>
        <begin position="310"/>
        <end position="338"/>
    </location>
</feature>
<dbReference type="Pfam" id="PF13426">
    <property type="entry name" value="PAS_9"/>
    <property type="match status" value="1"/>
</dbReference>
<keyword evidence="6" id="KW-0631">Potassium channel</keyword>
<evidence type="ECO:0000256" key="6">
    <source>
        <dbReference type="ARBA" id="ARBA00022826"/>
    </source>
</evidence>
<dbReference type="InterPro" id="IPR000700">
    <property type="entry name" value="PAS-assoc_C"/>
</dbReference>
<dbReference type="InterPro" id="IPR000014">
    <property type="entry name" value="PAS"/>
</dbReference>
<accession>A0A8K9V8L7</accession>
<dbReference type="InterPro" id="IPR050818">
    <property type="entry name" value="KCNH_animal-type"/>
</dbReference>
<dbReference type="Pfam" id="PF00027">
    <property type="entry name" value="cNMP_binding"/>
    <property type="match status" value="1"/>
</dbReference>
<dbReference type="InterPro" id="IPR018490">
    <property type="entry name" value="cNMP-bd_dom_sf"/>
</dbReference>
<evidence type="ECO:0000256" key="15">
    <source>
        <dbReference type="ARBA" id="ARBA00058898"/>
    </source>
</evidence>
<dbReference type="FunFam" id="2.60.120.10:FF:000014">
    <property type="entry name" value="Potassium voltage-gated channel, subfamily H (Eag-related), member 4"/>
    <property type="match status" value="1"/>
</dbReference>
<keyword evidence="5 23" id="KW-0812">Transmembrane</keyword>
<dbReference type="PRINTS" id="PR01463">
    <property type="entry name" value="EAGCHANLFMLY"/>
</dbReference>
<feature type="domain" description="Cyclic nucleotide-binding" evidence="24">
    <location>
        <begin position="573"/>
        <end position="690"/>
    </location>
</feature>
<dbReference type="SUPFAM" id="SSF55785">
    <property type="entry name" value="PYP-like sensor domain (PAS domain)"/>
    <property type="match status" value="1"/>
</dbReference>
<keyword evidence="12" id="KW-0325">Glycoprotein</keyword>
<keyword evidence="13" id="KW-0407">Ion channel</keyword>
<evidence type="ECO:0000256" key="4">
    <source>
        <dbReference type="ARBA" id="ARBA00022538"/>
    </source>
</evidence>
<evidence type="ECO:0000256" key="5">
    <source>
        <dbReference type="ARBA" id="ARBA00022692"/>
    </source>
</evidence>
<sequence>MPVMRGLLAPQNTFLDTIATRFDGTHSNFVLGNAQVQSLYPIVYCSDGFCELTGYARAELMQKSCACHFLYGPETSDQLTAKIQGVLDDRGEFKTELVFYKKGGTQFWCLLDIVPIKNEKGEVVLFLVSHKDITDNKKDRDPEQGPETGELPWMHKVTRPPGFNTNRRRSRAVLYHLSGHLQKQDKSKIKLNNNMFGDNPPIPEYKVAAIQKSRFILLHYGTFKAGWDWLILLATFYVAVTVPYNVCFTVVGGRDEGSSAPRSPPSVSDILVEILFMLDIALNFRTTFVSTSGQVVYDARSICVHYVTTWLFVDLIAALPFDLLYAFNVSVYFGVHLLKTVRLLRLLRLLQKLERYSQYSAVVLTLLMSMFALLAHWMACVWYFIGRREIENSPNSWDIGWLHELGKRLGTPYFVSPLATLAPDLVGQSGGMLGGGPSVRSSYVTSLYFALSSLTSVGFGNVSANTDSEKIFSICTMLIGALMHAVVFGNVTAIIQRMYSRRSLYHTRTKDLKDFIRVHRLPKALEQRMLECFQTTWSVNNGIDVSELLKDFPDELRADIAMHLNKELLQLPLFESASRGCLRSLSLIIKTSFCAPGEYLIRQGDALQAIYFVCSGSMEVLKDNTVLAILGKGDLIGSDSLTKKQVIKTNANVKALTYCDLQYISLKGLREVLRLYPEYAQKFISEIQHDLTYNLREGHGADVSRTATQQGGEREDGEEEDRGGRAPAPTPLISLLPSQ</sequence>
<keyword evidence="28" id="KW-1185">Reference proteome</keyword>
<evidence type="ECO:0000259" key="24">
    <source>
        <dbReference type="PROSITE" id="PS50042"/>
    </source>
</evidence>
<reference evidence="27" key="3">
    <citation type="submission" date="2025-09" db="UniProtKB">
        <authorList>
            <consortium name="Ensembl"/>
        </authorList>
    </citation>
    <scope>IDENTIFICATION</scope>
</reference>